<comment type="caution">
    <text evidence="8">The sequence shown here is derived from an EMBL/GenBank/DDBJ whole genome shotgun (WGS) entry which is preliminary data.</text>
</comment>
<keyword evidence="5" id="KW-0804">Transcription</keyword>
<dbReference type="GO" id="GO:0000981">
    <property type="term" value="F:DNA-binding transcription factor activity, RNA polymerase II-specific"/>
    <property type="evidence" value="ECO:0007669"/>
    <property type="project" value="InterPro"/>
</dbReference>
<protein>
    <recommendedName>
        <fullName evidence="7">Zn(2)-C6 fungal-type domain-containing protein</fullName>
    </recommendedName>
</protein>
<dbReference type="GO" id="GO:0003677">
    <property type="term" value="F:DNA binding"/>
    <property type="evidence" value="ECO:0007669"/>
    <property type="project" value="UniProtKB-KW"/>
</dbReference>
<proteinExistence type="predicted"/>
<dbReference type="CDD" id="cd12148">
    <property type="entry name" value="fungal_TF_MHR"/>
    <property type="match status" value="1"/>
</dbReference>
<dbReference type="VEuPathDB" id="FungiDB:A1O9_09211"/>
<dbReference type="AlphaFoldDB" id="A0A072P3W5"/>
<feature type="domain" description="Zn(2)-C6 fungal-type" evidence="7">
    <location>
        <begin position="23"/>
        <end position="52"/>
    </location>
</feature>
<dbReference type="PANTHER" id="PTHR31001:SF76">
    <property type="entry name" value="ZN(2)-C6 FUNGAL-TYPE DOMAIN-CONTAINING PROTEIN"/>
    <property type="match status" value="1"/>
</dbReference>
<dbReference type="InterPro" id="IPR001138">
    <property type="entry name" value="Zn2Cys6_DnaBD"/>
</dbReference>
<dbReference type="PROSITE" id="PS50048">
    <property type="entry name" value="ZN2_CY6_FUNGAL_2"/>
    <property type="match status" value="1"/>
</dbReference>
<dbReference type="Pfam" id="PF04082">
    <property type="entry name" value="Fungal_trans"/>
    <property type="match status" value="1"/>
</dbReference>
<evidence type="ECO:0000256" key="2">
    <source>
        <dbReference type="ARBA" id="ARBA00022723"/>
    </source>
</evidence>
<keyword evidence="6" id="KW-0539">Nucleus</keyword>
<dbReference type="CDD" id="cd00067">
    <property type="entry name" value="GAL4"/>
    <property type="match status" value="1"/>
</dbReference>
<evidence type="ECO:0000256" key="1">
    <source>
        <dbReference type="ARBA" id="ARBA00004123"/>
    </source>
</evidence>
<evidence type="ECO:0000256" key="4">
    <source>
        <dbReference type="ARBA" id="ARBA00023125"/>
    </source>
</evidence>
<dbReference type="GO" id="GO:0008270">
    <property type="term" value="F:zinc ion binding"/>
    <property type="evidence" value="ECO:0007669"/>
    <property type="project" value="InterPro"/>
</dbReference>
<organism evidence="8 9">
    <name type="scientific">Exophiala aquamarina CBS 119918</name>
    <dbReference type="NCBI Taxonomy" id="1182545"/>
    <lineage>
        <taxon>Eukaryota</taxon>
        <taxon>Fungi</taxon>
        <taxon>Dikarya</taxon>
        <taxon>Ascomycota</taxon>
        <taxon>Pezizomycotina</taxon>
        <taxon>Eurotiomycetes</taxon>
        <taxon>Chaetothyriomycetidae</taxon>
        <taxon>Chaetothyriales</taxon>
        <taxon>Herpotrichiellaceae</taxon>
        <taxon>Exophiala</taxon>
    </lineage>
</organism>
<dbReference type="RefSeq" id="XP_013257359.1">
    <property type="nucleotide sequence ID" value="XM_013401905.1"/>
</dbReference>
<dbReference type="HOGENOM" id="CLU_013987_2_0_1"/>
<dbReference type="GeneID" id="25284121"/>
<keyword evidence="4" id="KW-0238">DNA-binding</keyword>
<dbReference type="STRING" id="1182545.A0A072P3W5"/>
<dbReference type="GO" id="GO:0006351">
    <property type="term" value="P:DNA-templated transcription"/>
    <property type="evidence" value="ECO:0007669"/>
    <property type="project" value="InterPro"/>
</dbReference>
<dbReference type="PANTHER" id="PTHR31001">
    <property type="entry name" value="UNCHARACTERIZED TRANSCRIPTIONAL REGULATORY PROTEIN"/>
    <property type="match status" value="1"/>
</dbReference>
<sequence>MYSPANFESPVGALRSTQRAPQSCTRCSRLKIKCDKNAPCNQCIRKGIPDACCKETVLVRGAVTTAPAKDRLPTYNELLEENRRLRHAMYLSIPKPQSVATLDAGAVQDYDLYERYLFDNVQQAPVRHHFDHDCIVFPTRDCSIKLIEHDKIWNSWVHYAVQYPEFDHEHELLWEKLSAGTPADQIDPAWLALYFAVLAAALLTMDERESINLNLPTGDVDSSLRLWFDTSLYYLHFSNFMRRDDVLTVQTIAVLGICFNTLGEYKLYKNLWSCAIRIAQGLGMDRSMVTSLRIRPQLCRRLWWTLIICEWLSVPWYAPCITEHDFNVPLPELEFEPAMTAKGCDGIAPCSPVDYHIFMISVSSVYQRFRRDLRSMESPVVQIVQDTDNKLAEIISSLPSHLQPDQPQDDYTTRRDTTYPWIAWQRVYLTLVLLYYRMVINRTLQSSWLVDQDQYGGPRAICLSSARGILLIQREWTIPLTKRRQWAATVHIYAAVACLLNDIEVHGLSGVTDCRDLIDHSISYLSQLEDTSAVAKTAVQILTQLDNDQGAGTLGPSQRLTT</sequence>
<keyword evidence="9" id="KW-1185">Reference proteome</keyword>
<evidence type="ECO:0000259" key="7">
    <source>
        <dbReference type="PROSITE" id="PS50048"/>
    </source>
</evidence>
<dbReference type="SMART" id="SM00066">
    <property type="entry name" value="GAL4"/>
    <property type="match status" value="1"/>
</dbReference>
<reference evidence="8 9" key="1">
    <citation type="submission" date="2013-03" db="EMBL/GenBank/DDBJ databases">
        <title>The Genome Sequence of Exophiala aquamarina CBS 119918.</title>
        <authorList>
            <consortium name="The Broad Institute Genomics Platform"/>
            <person name="Cuomo C."/>
            <person name="de Hoog S."/>
            <person name="Gorbushina A."/>
            <person name="Walker B."/>
            <person name="Young S.K."/>
            <person name="Zeng Q."/>
            <person name="Gargeya S."/>
            <person name="Fitzgerald M."/>
            <person name="Haas B."/>
            <person name="Abouelleil A."/>
            <person name="Allen A.W."/>
            <person name="Alvarado L."/>
            <person name="Arachchi H.M."/>
            <person name="Berlin A.M."/>
            <person name="Chapman S.B."/>
            <person name="Gainer-Dewar J."/>
            <person name="Goldberg J."/>
            <person name="Griggs A."/>
            <person name="Gujja S."/>
            <person name="Hansen M."/>
            <person name="Howarth C."/>
            <person name="Imamovic A."/>
            <person name="Ireland A."/>
            <person name="Larimer J."/>
            <person name="McCowan C."/>
            <person name="Murphy C."/>
            <person name="Pearson M."/>
            <person name="Poon T.W."/>
            <person name="Priest M."/>
            <person name="Roberts A."/>
            <person name="Saif S."/>
            <person name="Shea T."/>
            <person name="Sisk P."/>
            <person name="Sykes S."/>
            <person name="Wortman J."/>
            <person name="Nusbaum C."/>
            <person name="Birren B."/>
        </authorList>
    </citation>
    <scope>NUCLEOTIDE SEQUENCE [LARGE SCALE GENOMIC DNA]</scope>
    <source>
        <strain evidence="8 9">CBS 119918</strain>
    </source>
</reference>
<accession>A0A072P3W5</accession>
<dbReference type="EMBL" id="AMGV01000009">
    <property type="protein sequence ID" value="KEF54769.1"/>
    <property type="molecule type" value="Genomic_DNA"/>
</dbReference>
<evidence type="ECO:0000256" key="5">
    <source>
        <dbReference type="ARBA" id="ARBA00023163"/>
    </source>
</evidence>
<dbReference type="Proteomes" id="UP000027920">
    <property type="component" value="Unassembled WGS sequence"/>
</dbReference>
<dbReference type="InterPro" id="IPR036864">
    <property type="entry name" value="Zn2-C6_fun-type_DNA-bd_sf"/>
</dbReference>
<dbReference type="InterPro" id="IPR007219">
    <property type="entry name" value="XnlR_reg_dom"/>
</dbReference>
<dbReference type="OrthoDB" id="1747771at2759"/>
<evidence type="ECO:0000256" key="3">
    <source>
        <dbReference type="ARBA" id="ARBA00023015"/>
    </source>
</evidence>
<dbReference type="GO" id="GO:0005634">
    <property type="term" value="C:nucleus"/>
    <property type="evidence" value="ECO:0007669"/>
    <property type="project" value="UniProtKB-SubCell"/>
</dbReference>
<evidence type="ECO:0000256" key="6">
    <source>
        <dbReference type="ARBA" id="ARBA00023242"/>
    </source>
</evidence>
<evidence type="ECO:0000313" key="9">
    <source>
        <dbReference type="Proteomes" id="UP000027920"/>
    </source>
</evidence>
<keyword evidence="2" id="KW-0479">Metal-binding</keyword>
<comment type="subcellular location">
    <subcellularLocation>
        <location evidence="1">Nucleus</location>
    </subcellularLocation>
</comment>
<dbReference type="Pfam" id="PF00172">
    <property type="entry name" value="Zn_clus"/>
    <property type="match status" value="1"/>
</dbReference>
<evidence type="ECO:0000313" key="8">
    <source>
        <dbReference type="EMBL" id="KEF54769.1"/>
    </source>
</evidence>
<keyword evidence="3" id="KW-0805">Transcription regulation</keyword>
<name>A0A072P3W5_9EURO</name>
<dbReference type="PROSITE" id="PS00463">
    <property type="entry name" value="ZN2_CY6_FUNGAL_1"/>
    <property type="match status" value="1"/>
</dbReference>
<dbReference type="Gene3D" id="4.10.240.10">
    <property type="entry name" value="Zn(2)-C6 fungal-type DNA-binding domain"/>
    <property type="match status" value="1"/>
</dbReference>
<dbReference type="InterPro" id="IPR050613">
    <property type="entry name" value="Sec_Metabolite_Reg"/>
</dbReference>
<gene>
    <name evidence="8" type="ORF">A1O9_09211</name>
</gene>
<dbReference type="SUPFAM" id="SSF57701">
    <property type="entry name" value="Zn2/Cys6 DNA-binding domain"/>
    <property type="match status" value="1"/>
</dbReference>